<dbReference type="EMBL" id="CP076607">
    <property type="protein sequence ID" value="QWU14057.1"/>
    <property type="molecule type" value="Genomic_DNA"/>
</dbReference>
<reference evidence="1 2" key="1">
    <citation type="submission" date="2021-06" db="EMBL/GenBank/DDBJ databases">
        <title>Whole genome sequence of Paenibacillus sophorae DSM23020 for comparative genomics.</title>
        <authorList>
            <person name="Kim M.-J."/>
            <person name="Lee G."/>
            <person name="Shin J.-H."/>
        </authorList>
    </citation>
    <scope>NUCLEOTIDE SEQUENCE [LARGE SCALE GENOMIC DNA]</scope>
    <source>
        <strain evidence="1 2">DSM 23020</strain>
    </source>
</reference>
<proteinExistence type="predicted"/>
<evidence type="ECO:0008006" key="3">
    <source>
        <dbReference type="Google" id="ProtNLM"/>
    </source>
</evidence>
<evidence type="ECO:0000313" key="2">
    <source>
        <dbReference type="Proteomes" id="UP000683429"/>
    </source>
</evidence>
<dbReference type="Pfam" id="PF14395">
    <property type="entry name" value="COOH-NH2_lig"/>
    <property type="match status" value="1"/>
</dbReference>
<dbReference type="Proteomes" id="UP000683429">
    <property type="component" value="Chromosome"/>
</dbReference>
<protein>
    <recommendedName>
        <fullName evidence="3">Phage phiEco32-like COOH.NH2 ligase-type 2</fullName>
    </recommendedName>
</protein>
<accession>A0ABX8H7Y1</accession>
<dbReference type="RefSeq" id="WP_139210532.1">
    <property type="nucleotide sequence ID" value="NZ_CP076607.1"/>
</dbReference>
<dbReference type="InterPro" id="IPR025681">
    <property type="entry name" value="COOH-NH2_lig"/>
</dbReference>
<gene>
    <name evidence="1" type="ORF">KP014_19210</name>
</gene>
<evidence type="ECO:0000313" key="1">
    <source>
        <dbReference type="EMBL" id="QWU14057.1"/>
    </source>
</evidence>
<sequence>MASPDRETGGPKPKSDIVHYMYRGRRRRGRMPSFFCFFLGRWGRRLPYGLPQPGRKMDGYEPCASGGLNMNDGSDVYHALTPEGRERRLRRSGIAASLVFGGGTLSTAAGNRPTETGILGRGVSGTAASAKEHYRQRYLVKVYNLTPLEITPLGAGRGMKSAAAALTARPRPRSSSDRVSAEGPAEYARLPFLERGSLPKRLGRLAAKALYCLGLDSGEVLLAAQGERRYTVEGIMPLESTSSGVIPEPYRSAEAALQRALKRERPGRPDLVMGMDPEFLLLRDSTGRVVPASRYLPADGVAGCDAGPPGTRGAFPVAELRPRPRGEPRALLAQLRSAAMEADRLIADRSISWRAGGMPLRGWALGGHLHFSGVTLTAPLLRALDNYLALPIALLEDARAGGRRPRYGVLGDFRLQPHGGFEYRTLPSFLVSPVVARGAVTLAHLIVSHYEDLPLRPLDREDLHAAYYSGDKPPLRAAFAPLKAQLRALAGYAAAADAIEPLLRHIDAGRSWDETRNVRRLWCGEQAP</sequence>
<keyword evidence="2" id="KW-1185">Reference proteome</keyword>
<organism evidence="1 2">
    <name type="scientific">Paenibacillus sophorae</name>
    <dbReference type="NCBI Taxonomy" id="1333845"/>
    <lineage>
        <taxon>Bacteria</taxon>
        <taxon>Bacillati</taxon>
        <taxon>Bacillota</taxon>
        <taxon>Bacilli</taxon>
        <taxon>Bacillales</taxon>
        <taxon>Paenibacillaceae</taxon>
        <taxon>Paenibacillus</taxon>
    </lineage>
</organism>
<name>A0ABX8H7Y1_9BACL</name>